<evidence type="ECO:0000313" key="1">
    <source>
        <dbReference type="EMBL" id="EXZ45266.1"/>
    </source>
</evidence>
<name>A0A016BXJ4_BACFG</name>
<dbReference type="Proteomes" id="UP000022272">
    <property type="component" value="Unassembled WGS sequence"/>
</dbReference>
<proteinExistence type="predicted"/>
<gene>
    <name evidence="1" type="ORF">M076_1477</name>
</gene>
<reference evidence="1 2" key="1">
    <citation type="submission" date="2014-02" db="EMBL/GenBank/DDBJ databases">
        <authorList>
            <person name="Sears C."/>
            <person name="Carroll K."/>
            <person name="Sack B.R."/>
            <person name="Qadri F."/>
            <person name="Myers L.L."/>
            <person name="Chung G.-T."/>
            <person name="Escheverria P."/>
            <person name="Fraser C.M."/>
            <person name="Sadzewicz L."/>
            <person name="Shefchek K.A."/>
            <person name="Tallon L."/>
            <person name="Das S.P."/>
            <person name="Daugherty S."/>
            <person name="Mongodin E.F."/>
        </authorList>
    </citation>
    <scope>NUCLEOTIDE SEQUENCE [LARGE SCALE GENOMIC DNA]</scope>
    <source>
        <strain evidence="1 2">2-F-2 #4</strain>
    </source>
</reference>
<dbReference type="EMBL" id="JGDM01000028">
    <property type="protein sequence ID" value="EXZ45266.1"/>
    <property type="molecule type" value="Genomic_DNA"/>
</dbReference>
<comment type="caution">
    <text evidence="1">The sequence shown here is derived from an EMBL/GenBank/DDBJ whole genome shotgun (WGS) entry which is preliminary data.</text>
</comment>
<accession>A0A016BXJ4</accession>
<evidence type="ECO:0008006" key="3">
    <source>
        <dbReference type="Google" id="ProtNLM"/>
    </source>
</evidence>
<organism evidence="1 2">
    <name type="scientific">Bacteroides fragilis str. 2-F-2 #4</name>
    <dbReference type="NCBI Taxonomy" id="1339280"/>
    <lineage>
        <taxon>Bacteria</taxon>
        <taxon>Pseudomonadati</taxon>
        <taxon>Bacteroidota</taxon>
        <taxon>Bacteroidia</taxon>
        <taxon>Bacteroidales</taxon>
        <taxon>Bacteroidaceae</taxon>
        <taxon>Bacteroides</taxon>
    </lineage>
</organism>
<dbReference type="PATRIC" id="fig|1339280.3.peg.1425"/>
<dbReference type="AlphaFoldDB" id="A0A016BXJ4"/>
<evidence type="ECO:0000313" key="2">
    <source>
        <dbReference type="Proteomes" id="UP000022272"/>
    </source>
</evidence>
<protein>
    <recommendedName>
        <fullName evidence="3">Demethylase</fullName>
    </recommendedName>
</protein>
<dbReference type="RefSeq" id="WP_005797364.1">
    <property type="nucleotide sequence ID" value="NZ_JGDM01000028.1"/>
</dbReference>
<sequence>MGNEEYLCINCAKKIECYGPDIKLEEPDLCIPINCIDYQDIEEKFNS</sequence>